<evidence type="ECO:0000313" key="3">
    <source>
        <dbReference type="Proteomes" id="UP001266305"/>
    </source>
</evidence>
<feature type="compositionally biased region" description="Pro residues" evidence="1">
    <location>
        <begin position="58"/>
        <end position="68"/>
    </location>
</feature>
<evidence type="ECO:0000313" key="2">
    <source>
        <dbReference type="EMBL" id="KAK2086865.1"/>
    </source>
</evidence>
<sequence>MNNSGADEIGPQPPGLRRRPPGPPRQGHAGRGRTRDLDSPRLRAGGSGREPGVWGFRAPPPPLPGFSS</sequence>
<evidence type="ECO:0000256" key="1">
    <source>
        <dbReference type="SAM" id="MobiDB-lite"/>
    </source>
</evidence>
<organism evidence="2 3">
    <name type="scientific">Saguinus oedipus</name>
    <name type="common">Cotton-top tamarin</name>
    <name type="synonym">Oedipomidas oedipus</name>
    <dbReference type="NCBI Taxonomy" id="9490"/>
    <lineage>
        <taxon>Eukaryota</taxon>
        <taxon>Metazoa</taxon>
        <taxon>Chordata</taxon>
        <taxon>Craniata</taxon>
        <taxon>Vertebrata</taxon>
        <taxon>Euteleostomi</taxon>
        <taxon>Mammalia</taxon>
        <taxon>Eutheria</taxon>
        <taxon>Euarchontoglires</taxon>
        <taxon>Primates</taxon>
        <taxon>Haplorrhini</taxon>
        <taxon>Platyrrhini</taxon>
        <taxon>Cebidae</taxon>
        <taxon>Callitrichinae</taxon>
        <taxon>Saguinus</taxon>
    </lineage>
</organism>
<protein>
    <submittedName>
        <fullName evidence="2">Uncharacterized protein</fullName>
    </submittedName>
</protein>
<dbReference type="Proteomes" id="UP001266305">
    <property type="component" value="Unassembled WGS sequence"/>
</dbReference>
<reference evidence="2 3" key="1">
    <citation type="submission" date="2023-05" db="EMBL/GenBank/DDBJ databases">
        <title>B98-5 Cell Line De Novo Hybrid Assembly: An Optical Mapping Approach.</title>
        <authorList>
            <person name="Kananen K."/>
            <person name="Auerbach J.A."/>
            <person name="Kautto E."/>
            <person name="Blachly J.S."/>
        </authorList>
    </citation>
    <scope>NUCLEOTIDE SEQUENCE [LARGE SCALE GENOMIC DNA]</scope>
    <source>
        <strain evidence="2">B95-8</strain>
        <tissue evidence="2">Cell line</tissue>
    </source>
</reference>
<gene>
    <name evidence="2" type="ORF">P7K49_032772</name>
</gene>
<keyword evidence="3" id="KW-1185">Reference proteome</keyword>
<dbReference type="EMBL" id="JASSZA010000019">
    <property type="protein sequence ID" value="KAK2086865.1"/>
    <property type="molecule type" value="Genomic_DNA"/>
</dbReference>
<comment type="caution">
    <text evidence="2">The sequence shown here is derived from an EMBL/GenBank/DDBJ whole genome shotgun (WGS) entry which is preliminary data.</text>
</comment>
<proteinExistence type="predicted"/>
<name>A0ABQ9TQQ7_SAGOE</name>
<feature type="region of interest" description="Disordered" evidence="1">
    <location>
        <begin position="1"/>
        <end position="68"/>
    </location>
</feature>
<accession>A0ABQ9TQQ7</accession>